<dbReference type="EMBL" id="BK032656">
    <property type="protein sequence ID" value="DAF53541.1"/>
    <property type="molecule type" value="Genomic_DNA"/>
</dbReference>
<feature type="region of interest" description="Disordered" evidence="1">
    <location>
        <begin position="65"/>
        <end position="95"/>
    </location>
</feature>
<proteinExistence type="predicted"/>
<feature type="compositionally biased region" description="Acidic residues" evidence="1">
    <location>
        <begin position="1"/>
        <end position="10"/>
    </location>
</feature>
<accession>A0A8S5SR54</accession>
<reference evidence="2" key="1">
    <citation type="journal article" date="2021" name="Proc. Natl. Acad. Sci. U.S.A.">
        <title>A Catalog of Tens of Thousands of Viruses from Human Metagenomes Reveals Hidden Associations with Chronic Diseases.</title>
        <authorList>
            <person name="Tisza M.J."/>
            <person name="Buck C.B."/>
        </authorList>
    </citation>
    <scope>NUCLEOTIDE SEQUENCE</scope>
    <source>
        <strain evidence="2">CtCi71</strain>
    </source>
</reference>
<organism evidence="2">
    <name type="scientific">Podoviridae sp. ctCi71</name>
    <dbReference type="NCBI Taxonomy" id="2827725"/>
    <lineage>
        <taxon>Viruses</taxon>
        <taxon>Duplodnaviria</taxon>
        <taxon>Heunggongvirae</taxon>
        <taxon>Uroviricota</taxon>
        <taxon>Caudoviricetes</taxon>
    </lineage>
</organism>
<evidence type="ECO:0000256" key="1">
    <source>
        <dbReference type="SAM" id="MobiDB-lite"/>
    </source>
</evidence>
<protein>
    <submittedName>
        <fullName evidence="2">Uncharacterized protein</fullName>
    </submittedName>
</protein>
<name>A0A8S5SR54_9CAUD</name>
<sequence>MADPDNDGEETTTPPPTEEERKTETVDDEVKPKEPEPEPDLTQEPDVSARLDSIEKELAALKAMMDTLGYNDPAPSDNDGDGDNDSTESIEDLFD</sequence>
<feature type="compositionally biased region" description="Basic and acidic residues" evidence="1">
    <location>
        <begin position="18"/>
        <end position="36"/>
    </location>
</feature>
<evidence type="ECO:0000313" key="2">
    <source>
        <dbReference type="EMBL" id="DAF53541.1"/>
    </source>
</evidence>
<feature type="region of interest" description="Disordered" evidence="1">
    <location>
        <begin position="1"/>
        <end position="49"/>
    </location>
</feature>
<feature type="compositionally biased region" description="Acidic residues" evidence="1">
    <location>
        <begin position="78"/>
        <end position="95"/>
    </location>
</feature>